<reference evidence="2 3" key="1">
    <citation type="submission" date="2018-06" db="EMBL/GenBank/DDBJ databases">
        <title>Draft Genome Sequence of a Novel Marine Bacterium Related to the Verrucomicrobia.</title>
        <authorList>
            <person name="Vosseberg J."/>
            <person name="Martijn J."/>
            <person name="Ettema T.J.G."/>
        </authorList>
    </citation>
    <scope>NUCLEOTIDE SEQUENCE [LARGE SCALE GENOMIC DNA]</scope>
    <source>
        <strain evidence="2">TARA_B100001123</strain>
    </source>
</reference>
<protein>
    <recommendedName>
        <fullName evidence="1">DUF362 domain-containing protein</fullName>
    </recommendedName>
</protein>
<dbReference type="Proteomes" id="UP000247465">
    <property type="component" value="Chromosome"/>
</dbReference>
<organism evidence="2 3">
    <name type="scientific">Candidatus Moanibacter tarae</name>
    <dbReference type="NCBI Taxonomy" id="2200854"/>
    <lineage>
        <taxon>Bacteria</taxon>
        <taxon>Pseudomonadati</taxon>
        <taxon>Verrucomicrobiota</taxon>
        <taxon>Opitutia</taxon>
        <taxon>Puniceicoccales</taxon>
        <taxon>Puniceicoccales incertae sedis</taxon>
        <taxon>Candidatus Moanibacter</taxon>
    </lineage>
</organism>
<evidence type="ECO:0000313" key="2">
    <source>
        <dbReference type="EMBL" id="AWT59735.1"/>
    </source>
</evidence>
<dbReference type="KEGG" id="mtar:DF168_00929"/>
<name>A0A2Z4AE78_9BACT</name>
<evidence type="ECO:0000259" key="1">
    <source>
        <dbReference type="Pfam" id="PF04015"/>
    </source>
</evidence>
<feature type="domain" description="DUF362" evidence="1">
    <location>
        <begin position="46"/>
        <end position="253"/>
    </location>
</feature>
<gene>
    <name evidence="2" type="ORF">DF168_00929</name>
</gene>
<accession>A0A2Z4AE78</accession>
<dbReference type="EMBL" id="CP029803">
    <property type="protein sequence ID" value="AWT59735.1"/>
    <property type="molecule type" value="Genomic_DNA"/>
</dbReference>
<dbReference type="AlphaFoldDB" id="A0A2Z4AE78"/>
<dbReference type="Pfam" id="PF04015">
    <property type="entry name" value="DUF362"/>
    <property type="match status" value="1"/>
</dbReference>
<evidence type="ECO:0000313" key="3">
    <source>
        <dbReference type="Proteomes" id="UP000247465"/>
    </source>
</evidence>
<proteinExistence type="predicted"/>
<sequence length="405" mass="46103">MSEKQYTVRAAHCNHRASDEEIYQTLKRVTNPLKRSWERLEKANRIVIKFNMMKQPEDVVYFEGRRQELVDDSICRAVLRLLRERTKADIVATDTNTYTPDKRIPDGFNYSYLLKEFDVAIDDSNAPPYASYDVPGGGNMFDRYTLSSVFKEADEVVSVAKLKNHLFMGITLCMKNLFGLPPMTLPSGRVRTYFHHAIRLSYVLPDLAMITNPCLNIIDALTGQWGREWGGEGRIANALIAGDQTTATDACGTHLMGHDPVSDWPTPPFRRDRNHLLVAAERGYGTVDLNEIDFQTEVTSPLNEFDSEEQDPPPIMASIRRSACEQGLFYNDKKKELAERFPNQFIYLQEGEVVWHGVDPSVIRSHRELATGNPGQARWLKLVDPDEREGENFLVYDNCLTSMAS</sequence>
<dbReference type="InterPro" id="IPR007160">
    <property type="entry name" value="DUF362"/>
</dbReference>